<dbReference type="GO" id="GO:0042277">
    <property type="term" value="F:peptide binding"/>
    <property type="evidence" value="ECO:0007669"/>
    <property type="project" value="TreeGrafter"/>
</dbReference>
<dbReference type="PANTHER" id="PTHR24229">
    <property type="entry name" value="NEUROPEPTIDES RECEPTOR"/>
    <property type="match status" value="1"/>
</dbReference>
<comment type="subcellular location">
    <subcellularLocation>
        <location evidence="1">Cell membrane</location>
        <topology evidence="1">Multi-pass membrane protein</topology>
    </subcellularLocation>
</comment>
<feature type="domain" description="G-protein coupled receptors family 1 profile" evidence="11">
    <location>
        <begin position="58"/>
        <end position="315"/>
    </location>
</feature>
<dbReference type="SMART" id="SM01381">
    <property type="entry name" value="7TM_GPCR_Srsx"/>
    <property type="match status" value="1"/>
</dbReference>
<dbReference type="PRINTS" id="PR01012">
    <property type="entry name" value="NRPEPTIDEYR"/>
</dbReference>
<keyword evidence="5 10" id="KW-1133">Transmembrane helix</keyword>
<feature type="transmembrane region" description="Helical" evidence="10">
    <location>
        <begin position="296"/>
        <end position="317"/>
    </location>
</feature>
<reference evidence="12" key="1">
    <citation type="journal article" date="2023" name="Mol. Biol. Evol.">
        <title>Third-Generation Sequencing Reveals the Adaptive Role of the Epigenome in Three Deep-Sea Polychaetes.</title>
        <authorList>
            <person name="Perez M."/>
            <person name="Aroh O."/>
            <person name="Sun Y."/>
            <person name="Lan Y."/>
            <person name="Juniper S.K."/>
            <person name="Young C.R."/>
            <person name="Angers B."/>
            <person name="Qian P.Y."/>
        </authorList>
    </citation>
    <scope>NUCLEOTIDE SEQUENCE</scope>
    <source>
        <strain evidence="12">R07B-5</strain>
    </source>
</reference>
<keyword evidence="3" id="KW-1003">Cell membrane</keyword>
<comment type="similarity">
    <text evidence="2">Belongs to the G-protein coupled receptor 1 family.</text>
</comment>
<keyword evidence="4 10" id="KW-0812">Transmembrane</keyword>
<dbReference type="Gene3D" id="1.20.1070.10">
    <property type="entry name" value="Rhodopsin 7-helix transmembrane proteins"/>
    <property type="match status" value="1"/>
</dbReference>
<name>A0AAD9PCG6_RIDPI</name>
<accession>A0AAD9PCG6</accession>
<evidence type="ECO:0000256" key="1">
    <source>
        <dbReference type="ARBA" id="ARBA00004651"/>
    </source>
</evidence>
<organism evidence="12 13">
    <name type="scientific">Ridgeia piscesae</name>
    <name type="common">Tubeworm</name>
    <dbReference type="NCBI Taxonomy" id="27915"/>
    <lineage>
        <taxon>Eukaryota</taxon>
        <taxon>Metazoa</taxon>
        <taxon>Spiralia</taxon>
        <taxon>Lophotrochozoa</taxon>
        <taxon>Annelida</taxon>
        <taxon>Polychaeta</taxon>
        <taxon>Sedentaria</taxon>
        <taxon>Canalipalpata</taxon>
        <taxon>Sabellida</taxon>
        <taxon>Siboglinidae</taxon>
        <taxon>Ridgeia</taxon>
    </lineage>
</organism>
<feature type="transmembrane region" description="Helical" evidence="10">
    <location>
        <begin position="79"/>
        <end position="103"/>
    </location>
</feature>
<dbReference type="InterPro" id="IPR000611">
    <property type="entry name" value="NPY_rcpt"/>
</dbReference>
<dbReference type="PANTHER" id="PTHR24229:SF40">
    <property type="entry name" value="ALLATOSTATIN C RECEPTOR 1-RELATED"/>
    <property type="match status" value="1"/>
</dbReference>
<dbReference type="Pfam" id="PF00001">
    <property type="entry name" value="7tm_1"/>
    <property type="match status" value="1"/>
</dbReference>
<feature type="transmembrane region" description="Helical" evidence="10">
    <location>
        <begin position="156"/>
        <end position="179"/>
    </location>
</feature>
<comment type="caution">
    <text evidence="12">The sequence shown here is derived from an EMBL/GenBank/DDBJ whole genome shotgun (WGS) entry which is preliminary data.</text>
</comment>
<evidence type="ECO:0000256" key="4">
    <source>
        <dbReference type="ARBA" id="ARBA00022692"/>
    </source>
</evidence>
<keyword evidence="8" id="KW-0675">Receptor</keyword>
<evidence type="ECO:0000256" key="10">
    <source>
        <dbReference type="SAM" id="Phobius"/>
    </source>
</evidence>
<keyword evidence="13" id="KW-1185">Reference proteome</keyword>
<dbReference type="InterPro" id="IPR017452">
    <property type="entry name" value="GPCR_Rhodpsn_7TM"/>
</dbReference>
<protein>
    <recommendedName>
        <fullName evidence="11">G-protein coupled receptors family 1 profile domain-containing protein</fullName>
    </recommendedName>
</protein>
<dbReference type="InterPro" id="IPR000276">
    <property type="entry name" value="GPCR_Rhodpsn"/>
</dbReference>
<dbReference type="Proteomes" id="UP001209878">
    <property type="component" value="Unassembled WGS sequence"/>
</dbReference>
<evidence type="ECO:0000256" key="6">
    <source>
        <dbReference type="ARBA" id="ARBA00023040"/>
    </source>
</evidence>
<feature type="transmembrane region" description="Helical" evidence="10">
    <location>
        <begin position="210"/>
        <end position="235"/>
    </location>
</feature>
<sequence length="404" mass="44555">MANRTLLDDMCAGNASSDLWNLTGCGRPEATIRSRGVDSMTIIMVVVFGVICTVGIIGNGLVIFVVTRYSKMKTVTNMYILNLSIADGAFLLGLPLMMTTVLLGHWPFGNAMCKIYYMLTCINMFTGAYTLTAMSGDRFLAVCYPIVSMRYRTPRYALAAICIIWGVSCIVMLPVVMYARNVRQSHARAAAYSCVIQWPAERADVGQKTFMGYTLILGFLVPVVLISLLYTLLVVRLRTTGARRDGANRSKKKKKVTRLVTLIIAVYIVCWLPYWAFQIHLIVSATVRIARWQVNLFQVFTMLSYANSMVNPLLYAFTNQAFRESFISAFRCVPDLSGRRASDDGHVKPESAKAGRNLLEVSPTYGNGNGDARNMTSMTTCVRTSIECGGNGATAVTSVVKLGQ</sequence>
<evidence type="ECO:0000256" key="9">
    <source>
        <dbReference type="ARBA" id="ARBA00023224"/>
    </source>
</evidence>
<keyword evidence="7 10" id="KW-0472">Membrane</keyword>
<evidence type="ECO:0000256" key="5">
    <source>
        <dbReference type="ARBA" id="ARBA00022989"/>
    </source>
</evidence>
<evidence type="ECO:0000256" key="8">
    <source>
        <dbReference type="ARBA" id="ARBA00023170"/>
    </source>
</evidence>
<dbReference type="SUPFAM" id="SSF81321">
    <property type="entry name" value="Family A G protein-coupled receptor-like"/>
    <property type="match status" value="1"/>
</dbReference>
<evidence type="ECO:0000256" key="3">
    <source>
        <dbReference type="ARBA" id="ARBA00022475"/>
    </source>
</evidence>
<proteinExistence type="inferred from homology"/>
<gene>
    <name evidence="12" type="ORF">NP493_37g12041</name>
</gene>
<dbReference type="AlphaFoldDB" id="A0AAD9PCG6"/>
<feature type="transmembrane region" description="Helical" evidence="10">
    <location>
        <begin position="115"/>
        <end position="135"/>
    </location>
</feature>
<evidence type="ECO:0000256" key="7">
    <source>
        <dbReference type="ARBA" id="ARBA00023136"/>
    </source>
</evidence>
<dbReference type="GO" id="GO:0004983">
    <property type="term" value="F:neuropeptide Y receptor activity"/>
    <property type="evidence" value="ECO:0007669"/>
    <property type="project" value="InterPro"/>
</dbReference>
<feature type="transmembrane region" description="Helical" evidence="10">
    <location>
        <begin position="256"/>
        <end position="276"/>
    </location>
</feature>
<dbReference type="EMBL" id="JAODUO010000037">
    <property type="protein sequence ID" value="KAK2192215.1"/>
    <property type="molecule type" value="Genomic_DNA"/>
</dbReference>
<evidence type="ECO:0000259" key="11">
    <source>
        <dbReference type="PROSITE" id="PS50262"/>
    </source>
</evidence>
<dbReference type="PROSITE" id="PS50262">
    <property type="entry name" value="G_PROTEIN_RECEP_F1_2"/>
    <property type="match status" value="1"/>
</dbReference>
<feature type="transmembrane region" description="Helical" evidence="10">
    <location>
        <begin position="42"/>
        <end position="67"/>
    </location>
</feature>
<keyword evidence="9" id="KW-0807">Transducer</keyword>
<keyword evidence="6" id="KW-0297">G-protein coupled receptor</keyword>
<dbReference type="GO" id="GO:0043005">
    <property type="term" value="C:neuron projection"/>
    <property type="evidence" value="ECO:0007669"/>
    <property type="project" value="TreeGrafter"/>
</dbReference>
<dbReference type="PRINTS" id="PR00237">
    <property type="entry name" value="GPCRRHODOPSN"/>
</dbReference>
<evidence type="ECO:0000313" key="12">
    <source>
        <dbReference type="EMBL" id="KAK2192215.1"/>
    </source>
</evidence>
<evidence type="ECO:0000313" key="13">
    <source>
        <dbReference type="Proteomes" id="UP001209878"/>
    </source>
</evidence>
<dbReference type="GO" id="GO:0005886">
    <property type="term" value="C:plasma membrane"/>
    <property type="evidence" value="ECO:0007669"/>
    <property type="project" value="UniProtKB-SubCell"/>
</dbReference>
<evidence type="ECO:0000256" key="2">
    <source>
        <dbReference type="ARBA" id="ARBA00010663"/>
    </source>
</evidence>